<dbReference type="PROSITE" id="PS50173">
    <property type="entry name" value="UMUC"/>
    <property type="match status" value="1"/>
</dbReference>
<dbReference type="InterPro" id="IPR043128">
    <property type="entry name" value="Rev_trsase/Diguanyl_cyclase"/>
</dbReference>
<evidence type="ECO:0000256" key="4">
    <source>
        <dbReference type="HAMAP-Rule" id="MF_01113"/>
    </source>
</evidence>
<keyword evidence="4" id="KW-0239">DNA-directed DNA polymerase</keyword>
<dbReference type="GO" id="GO:0006281">
    <property type="term" value="P:DNA repair"/>
    <property type="evidence" value="ECO:0007669"/>
    <property type="project" value="UniProtKB-UniRule"/>
</dbReference>
<dbReference type="PANTHER" id="PTHR11076">
    <property type="entry name" value="DNA REPAIR POLYMERASE UMUC / TRANSFERASE FAMILY MEMBER"/>
    <property type="match status" value="1"/>
</dbReference>
<dbReference type="NCBIfam" id="NF003015">
    <property type="entry name" value="PRK03858.1"/>
    <property type="match status" value="1"/>
</dbReference>
<comment type="function">
    <text evidence="2 4">Poorly processive, error-prone DNA polymerase involved in untargeted mutagenesis. Copies undamaged DNA at stalled replication forks, which arise in vivo from mismatched or misaligned primer ends. These misaligned primers can be extended by PolIV. Exhibits no 3'-5' exonuclease (proofreading) activity. May be involved in translesional synthesis, in conjunction with the beta clamp from PolIII.</text>
</comment>
<dbReference type="InterPro" id="IPR036775">
    <property type="entry name" value="DNA_pol_Y-fam_lit_finger_sf"/>
</dbReference>
<dbReference type="HAMAP" id="MF_01113">
    <property type="entry name" value="DNApol_IV"/>
    <property type="match status" value="1"/>
</dbReference>
<comment type="caution">
    <text evidence="6">The sequence shown here is derived from an EMBL/GenBank/DDBJ whole genome shotgun (WGS) entry which is preliminary data.</text>
</comment>
<keyword evidence="4 6" id="KW-0808">Transferase</keyword>
<comment type="cofactor">
    <cofactor evidence="4">
        <name>Mg(2+)</name>
        <dbReference type="ChEBI" id="CHEBI:18420"/>
    </cofactor>
    <text evidence="4">Binds 2 magnesium ions per subunit.</text>
</comment>
<dbReference type="GO" id="GO:0003887">
    <property type="term" value="F:DNA-directed DNA polymerase activity"/>
    <property type="evidence" value="ECO:0007669"/>
    <property type="project" value="UniProtKB-UniRule"/>
</dbReference>
<dbReference type="RefSeq" id="WP_198734042.1">
    <property type="nucleotide sequence ID" value="NZ_JAEINH010000008.1"/>
</dbReference>
<dbReference type="GO" id="GO:0003684">
    <property type="term" value="F:damaged DNA binding"/>
    <property type="evidence" value="ECO:0007669"/>
    <property type="project" value="InterPro"/>
</dbReference>
<comment type="similarity">
    <text evidence="1 4">Belongs to the DNA polymerase type-Y family.</text>
</comment>
<dbReference type="Gene3D" id="3.40.1170.60">
    <property type="match status" value="1"/>
</dbReference>
<feature type="site" description="Substrate discrimination" evidence="4">
    <location>
        <position position="32"/>
    </location>
</feature>
<feature type="binding site" evidence="4">
    <location>
        <position position="120"/>
    </location>
    <ligand>
        <name>Mg(2+)</name>
        <dbReference type="ChEBI" id="CHEBI:18420"/>
    </ligand>
</feature>
<dbReference type="AlphaFoldDB" id="A0A934IB56"/>
<evidence type="ECO:0000259" key="5">
    <source>
        <dbReference type="PROSITE" id="PS50173"/>
    </source>
</evidence>
<dbReference type="Pfam" id="PF11799">
    <property type="entry name" value="IMS_C"/>
    <property type="match status" value="1"/>
</dbReference>
<evidence type="ECO:0000256" key="1">
    <source>
        <dbReference type="ARBA" id="ARBA00010945"/>
    </source>
</evidence>
<dbReference type="NCBIfam" id="NF002677">
    <property type="entry name" value="PRK02406.1"/>
    <property type="match status" value="1"/>
</dbReference>
<dbReference type="InterPro" id="IPR001126">
    <property type="entry name" value="UmuC"/>
</dbReference>
<sequence>MSRGPRSGAARRSWGEDDSGCPILHVDMDAFFASVEVARRPHLAGRPVVVAGSDRAVVLAATYEARAFGVRSAMPVAVARRLCPQAVYVPPDQATYRAVSAEVMGILREVTTLVEPISVDEAFLDVAGARRRLGRPVEIAEKIRDRVRRQLGLSCSVGVASSKFVAKLASTHAKPDGMMLVPRDATVPFLHSLPVGALWGVGEKTEANLARWGIETVAQLSATDPAVLRQAVGAAAGAHLMDLAWGRDARPVEPVRREKSVGAETTFATDERDPSVVEGKVLELSDRCAGRLREQGHLALTVSVKVRTSDFRTLSRSRSLVSPTDSGREIFLVARELVAGADLRGLPVRLVGVRAEGLVAREVAVLQPTLEDAVSGGSEQQRLAEAAMDQVRRRFGRSAIVSARTVVPSTTAARDLELS</sequence>
<keyword evidence="4" id="KW-0238">DNA-binding</keyword>
<comment type="subcellular location">
    <subcellularLocation>
        <location evidence="4">Cytoplasm</location>
    </subcellularLocation>
</comment>
<comment type="subunit">
    <text evidence="4">Monomer.</text>
</comment>
<dbReference type="Gene3D" id="3.30.1490.100">
    <property type="entry name" value="DNA polymerase, Y-family, little finger domain"/>
    <property type="match status" value="1"/>
</dbReference>
<dbReference type="GO" id="GO:0006261">
    <property type="term" value="P:DNA-templated DNA replication"/>
    <property type="evidence" value="ECO:0007669"/>
    <property type="project" value="UniProtKB-UniRule"/>
</dbReference>
<dbReference type="EC" id="2.7.7.7" evidence="4"/>
<dbReference type="GO" id="GO:0009432">
    <property type="term" value="P:SOS response"/>
    <property type="evidence" value="ECO:0007669"/>
    <property type="project" value="TreeGrafter"/>
</dbReference>
<proteinExistence type="inferred from homology"/>
<dbReference type="EMBL" id="JAEINH010000008">
    <property type="protein sequence ID" value="MBI9115475.1"/>
    <property type="molecule type" value="Genomic_DNA"/>
</dbReference>
<dbReference type="InterPro" id="IPR017961">
    <property type="entry name" value="DNA_pol_Y-fam_little_finger"/>
</dbReference>
<keyword evidence="4" id="KW-0460">Magnesium</keyword>
<feature type="binding site" evidence="4">
    <location>
        <position position="27"/>
    </location>
    <ligand>
        <name>Mg(2+)</name>
        <dbReference type="ChEBI" id="CHEBI:18420"/>
    </ligand>
</feature>
<dbReference type="Proteomes" id="UP000602087">
    <property type="component" value="Unassembled WGS sequence"/>
</dbReference>
<dbReference type="GO" id="GO:0000287">
    <property type="term" value="F:magnesium ion binding"/>
    <property type="evidence" value="ECO:0007669"/>
    <property type="project" value="UniProtKB-UniRule"/>
</dbReference>
<dbReference type="GO" id="GO:0042276">
    <property type="term" value="P:error-prone translesion synthesis"/>
    <property type="evidence" value="ECO:0007669"/>
    <property type="project" value="TreeGrafter"/>
</dbReference>
<comment type="catalytic activity">
    <reaction evidence="3 4">
        <text>DNA(n) + a 2'-deoxyribonucleoside 5'-triphosphate = DNA(n+1) + diphosphate</text>
        <dbReference type="Rhea" id="RHEA:22508"/>
        <dbReference type="Rhea" id="RHEA-COMP:17339"/>
        <dbReference type="Rhea" id="RHEA-COMP:17340"/>
        <dbReference type="ChEBI" id="CHEBI:33019"/>
        <dbReference type="ChEBI" id="CHEBI:61560"/>
        <dbReference type="ChEBI" id="CHEBI:173112"/>
        <dbReference type="EC" id="2.7.7.7"/>
    </reaction>
</comment>
<dbReference type="InterPro" id="IPR022880">
    <property type="entry name" value="DNApol_IV"/>
</dbReference>
<dbReference type="Gene3D" id="3.30.70.270">
    <property type="match status" value="1"/>
</dbReference>
<feature type="active site" evidence="4">
    <location>
        <position position="121"/>
    </location>
</feature>
<dbReference type="SUPFAM" id="SSF100879">
    <property type="entry name" value="Lesion bypass DNA polymerase (Y-family), little finger domain"/>
    <property type="match status" value="1"/>
</dbReference>
<dbReference type="Gene3D" id="1.10.150.20">
    <property type="entry name" value="5' to 3' exonuclease, C-terminal subdomain"/>
    <property type="match status" value="1"/>
</dbReference>
<keyword evidence="4" id="KW-0227">DNA damage</keyword>
<dbReference type="Pfam" id="PF00817">
    <property type="entry name" value="IMS"/>
    <property type="match status" value="1"/>
</dbReference>
<name>A0A934IB56_9MICO</name>
<feature type="domain" description="UmuC" evidence="5">
    <location>
        <begin position="23"/>
        <end position="202"/>
    </location>
</feature>
<evidence type="ECO:0000313" key="6">
    <source>
        <dbReference type="EMBL" id="MBI9115475.1"/>
    </source>
</evidence>
<keyword evidence="4" id="KW-0515">Mutator protein</keyword>
<evidence type="ECO:0000256" key="2">
    <source>
        <dbReference type="ARBA" id="ARBA00025589"/>
    </source>
</evidence>
<dbReference type="CDD" id="cd03586">
    <property type="entry name" value="PolY_Pol_IV_kappa"/>
    <property type="match status" value="1"/>
</dbReference>
<reference evidence="6" key="1">
    <citation type="submission" date="2020-12" db="EMBL/GenBank/DDBJ databases">
        <title>Sanguibacter suaedae sp. nov., isolated from Suaeda aralocaspica.</title>
        <authorList>
            <person name="Ma Q."/>
        </authorList>
    </citation>
    <scope>NUCLEOTIDE SEQUENCE</scope>
    <source>
        <strain evidence="6">YZGR15</strain>
    </source>
</reference>
<dbReference type="SUPFAM" id="SSF56672">
    <property type="entry name" value="DNA/RNA polymerases"/>
    <property type="match status" value="1"/>
</dbReference>
<dbReference type="PANTHER" id="PTHR11076:SF33">
    <property type="entry name" value="DNA POLYMERASE KAPPA"/>
    <property type="match status" value="1"/>
</dbReference>
<protein>
    <recommendedName>
        <fullName evidence="4">DNA polymerase IV</fullName>
        <shortName evidence="4">Pol IV</shortName>
        <ecNumber evidence="4">2.7.7.7</ecNumber>
    </recommendedName>
</protein>
<gene>
    <name evidence="4 6" type="primary">dinB</name>
    <name evidence="6" type="ORF">JAV76_10680</name>
</gene>
<keyword evidence="4" id="KW-0963">Cytoplasm</keyword>
<organism evidence="6 7">
    <name type="scientific">Sanguibacter suaedae</name>
    <dbReference type="NCBI Taxonomy" id="2795737"/>
    <lineage>
        <taxon>Bacteria</taxon>
        <taxon>Bacillati</taxon>
        <taxon>Actinomycetota</taxon>
        <taxon>Actinomycetes</taxon>
        <taxon>Micrococcales</taxon>
        <taxon>Sanguibacteraceae</taxon>
        <taxon>Sanguibacter</taxon>
    </lineage>
</organism>
<keyword evidence="4" id="KW-0479">Metal-binding</keyword>
<keyword evidence="4" id="KW-0234">DNA repair</keyword>
<dbReference type="InterPro" id="IPR043502">
    <property type="entry name" value="DNA/RNA_pol_sf"/>
</dbReference>
<keyword evidence="4" id="KW-0235">DNA replication</keyword>
<accession>A0A934IB56</accession>
<evidence type="ECO:0000256" key="3">
    <source>
        <dbReference type="ARBA" id="ARBA00049244"/>
    </source>
</evidence>
<dbReference type="InterPro" id="IPR050116">
    <property type="entry name" value="DNA_polymerase-Y"/>
</dbReference>
<dbReference type="GO" id="GO:0005829">
    <property type="term" value="C:cytosol"/>
    <property type="evidence" value="ECO:0007669"/>
    <property type="project" value="TreeGrafter"/>
</dbReference>
<keyword evidence="4 6" id="KW-0548">Nucleotidyltransferase</keyword>
<keyword evidence="7" id="KW-1185">Reference proteome</keyword>
<evidence type="ECO:0000313" key="7">
    <source>
        <dbReference type="Proteomes" id="UP000602087"/>
    </source>
</evidence>